<dbReference type="PANTHER" id="PTHR23184">
    <property type="entry name" value="TETRATRICOPEPTIDE REPEAT PROTEIN 14"/>
    <property type="match status" value="1"/>
</dbReference>
<dbReference type="InterPro" id="IPR011990">
    <property type="entry name" value="TPR-like_helical_dom_sf"/>
</dbReference>
<evidence type="ECO:0000313" key="3">
    <source>
        <dbReference type="EMBL" id="KAJ8917053.1"/>
    </source>
</evidence>
<reference evidence="3 4" key="1">
    <citation type="journal article" date="2023" name="Insect Mol. Biol.">
        <title>Genome sequencing provides insights into the evolution of gene families encoding plant cell wall-degrading enzymes in longhorned beetles.</title>
        <authorList>
            <person name="Shin N.R."/>
            <person name="Okamura Y."/>
            <person name="Kirsch R."/>
            <person name="Pauchet Y."/>
        </authorList>
    </citation>
    <scope>NUCLEOTIDE SEQUENCE [LARGE SCALE GENOMIC DNA]</scope>
    <source>
        <strain evidence="3">EAD_L_NR</strain>
    </source>
</reference>
<protein>
    <submittedName>
        <fullName evidence="3">Uncharacterized protein</fullName>
    </submittedName>
</protein>
<dbReference type="Proteomes" id="UP001159042">
    <property type="component" value="Unassembled WGS sequence"/>
</dbReference>
<dbReference type="EMBL" id="JANEYG010000036">
    <property type="protein sequence ID" value="KAJ8917053.1"/>
    <property type="molecule type" value="Genomic_DNA"/>
</dbReference>
<evidence type="ECO:0000256" key="2">
    <source>
        <dbReference type="SAM" id="MobiDB-lite"/>
    </source>
</evidence>
<comment type="caution">
    <text evidence="3">The sequence shown here is derived from an EMBL/GenBank/DDBJ whole genome shotgun (WGS) entry which is preliminary data.</text>
</comment>
<organism evidence="3 4">
    <name type="scientific">Exocentrus adspersus</name>
    <dbReference type="NCBI Taxonomy" id="1586481"/>
    <lineage>
        <taxon>Eukaryota</taxon>
        <taxon>Metazoa</taxon>
        <taxon>Ecdysozoa</taxon>
        <taxon>Arthropoda</taxon>
        <taxon>Hexapoda</taxon>
        <taxon>Insecta</taxon>
        <taxon>Pterygota</taxon>
        <taxon>Neoptera</taxon>
        <taxon>Endopterygota</taxon>
        <taxon>Coleoptera</taxon>
        <taxon>Polyphaga</taxon>
        <taxon>Cucujiformia</taxon>
        <taxon>Chrysomeloidea</taxon>
        <taxon>Cerambycidae</taxon>
        <taxon>Lamiinae</taxon>
        <taxon>Acanthocinini</taxon>
        <taxon>Exocentrus</taxon>
    </lineage>
</organism>
<dbReference type="Pfam" id="PF00515">
    <property type="entry name" value="TPR_1"/>
    <property type="match status" value="1"/>
</dbReference>
<keyword evidence="4" id="KW-1185">Reference proteome</keyword>
<feature type="compositionally biased region" description="Low complexity" evidence="2">
    <location>
        <begin position="281"/>
        <end position="311"/>
    </location>
</feature>
<dbReference type="Gene3D" id="1.25.40.10">
    <property type="entry name" value="Tetratricopeptide repeat domain"/>
    <property type="match status" value="1"/>
</dbReference>
<feature type="repeat" description="TPR" evidence="1">
    <location>
        <begin position="174"/>
        <end position="207"/>
    </location>
</feature>
<feature type="compositionally biased region" description="Polar residues" evidence="2">
    <location>
        <begin position="345"/>
        <end position="357"/>
    </location>
</feature>
<dbReference type="InterPro" id="IPR039190">
    <property type="entry name" value="TTC14"/>
</dbReference>
<dbReference type="InterPro" id="IPR019734">
    <property type="entry name" value="TPR_rpt"/>
</dbReference>
<feature type="region of interest" description="Disordered" evidence="2">
    <location>
        <begin position="253"/>
        <end position="360"/>
    </location>
</feature>
<dbReference type="SUPFAM" id="SSF48452">
    <property type="entry name" value="TPR-like"/>
    <property type="match status" value="1"/>
</dbReference>
<feature type="compositionally biased region" description="Basic residues" evidence="2">
    <location>
        <begin position="264"/>
        <end position="280"/>
    </location>
</feature>
<feature type="compositionally biased region" description="Basic and acidic residues" evidence="2">
    <location>
        <begin position="410"/>
        <end position="419"/>
    </location>
</feature>
<dbReference type="SMART" id="SM00028">
    <property type="entry name" value="TPR"/>
    <property type="match status" value="3"/>
</dbReference>
<sequence>MLIVPYNNISHQGWKSSYICFKTNKDFFSIFRKALDHKNESYDSVLEKSVGFNNPNNIQFLSELMDINKHTSFMTGLKSRFPENEYANELRQVQASKWAYRNVADGIDHFKAGKHVEAFQCLNKALNIDPKNVEGLVARGALYANSGNFQKAIEDFETALKLNPNHANARKYMGETLVALGRSYEEDNKIEEARKAYQSCLSIIPYHEEAQNSLEFLKNKSQCSKNLIEPTELLLPNLSVSNKPTDVNDALKQLLKNEDDEKKDKKRKKKSKKRKSRKHSSSSSSSSSSGSGESSSSSSSTTSDSTTSSADSDFKKRKKHRSRSHRREKRENSLSPLSKRMAMMDQSQDTPTTNYNFNKPAATSFDFNFEQPEKAKSVEVDYEAKVRAFLAETKGDSDYEEKVRKFLEESAKWKKNKEEKKKKKKKGKEK</sequence>
<keyword evidence="1" id="KW-0802">TPR repeat</keyword>
<proteinExistence type="predicted"/>
<dbReference type="Pfam" id="PF13181">
    <property type="entry name" value="TPR_8"/>
    <property type="match status" value="1"/>
</dbReference>
<feature type="compositionally biased region" description="Basic residues" evidence="2">
    <location>
        <begin position="315"/>
        <end position="328"/>
    </location>
</feature>
<dbReference type="PROSITE" id="PS50005">
    <property type="entry name" value="TPR"/>
    <property type="match status" value="3"/>
</dbReference>
<feature type="region of interest" description="Disordered" evidence="2">
    <location>
        <begin position="410"/>
        <end position="430"/>
    </location>
</feature>
<feature type="compositionally biased region" description="Basic residues" evidence="2">
    <location>
        <begin position="420"/>
        <end position="430"/>
    </location>
</feature>
<name>A0AAV8VRX3_9CUCU</name>
<dbReference type="PROSITE" id="PS50293">
    <property type="entry name" value="TPR_REGION"/>
    <property type="match status" value="1"/>
</dbReference>
<dbReference type="AlphaFoldDB" id="A0AAV8VRX3"/>
<feature type="repeat" description="TPR" evidence="1">
    <location>
        <begin position="133"/>
        <end position="166"/>
    </location>
</feature>
<evidence type="ECO:0000256" key="1">
    <source>
        <dbReference type="PROSITE-ProRule" id="PRU00339"/>
    </source>
</evidence>
<accession>A0AAV8VRX3</accession>
<evidence type="ECO:0000313" key="4">
    <source>
        <dbReference type="Proteomes" id="UP001159042"/>
    </source>
</evidence>
<dbReference type="PANTHER" id="PTHR23184:SF9">
    <property type="entry name" value="TETRATRICOPEPTIDE REPEAT PROTEIN 14"/>
    <property type="match status" value="1"/>
</dbReference>
<feature type="repeat" description="TPR" evidence="1">
    <location>
        <begin position="99"/>
        <end position="132"/>
    </location>
</feature>
<gene>
    <name evidence="3" type="ORF">NQ315_012972</name>
</gene>